<gene>
    <name evidence="2" type="ORF">E2C01_032635</name>
</gene>
<proteinExistence type="predicted"/>
<name>A0A5B7F3C1_PORTR</name>
<sequence>MHRVFCIRKEERKKTEHEEEEQEEDEEKERKKINENFNKRTFSPTTQPIVNTRMKRTCNDKVSVSILCGPLIKVPCPRSAPRVSATVQITTVTH</sequence>
<reference evidence="2 3" key="1">
    <citation type="submission" date="2019-05" db="EMBL/GenBank/DDBJ databases">
        <title>Another draft genome of Portunus trituberculatus and its Hox gene families provides insights of decapod evolution.</title>
        <authorList>
            <person name="Jeong J.-H."/>
            <person name="Song I."/>
            <person name="Kim S."/>
            <person name="Choi T."/>
            <person name="Kim D."/>
            <person name="Ryu S."/>
            <person name="Kim W."/>
        </authorList>
    </citation>
    <scope>NUCLEOTIDE SEQUENCE [LARGE SCALE GENOMIC DNA]</scope>
    <source>
        <tissue evidence="2">Muscle</tissue>
    </source>
</reference>
<dbReference type="Proteomes" id="UP000324222">
    <property type="component" value="Unassembled WGS sequence"/>
</dbReference>
<evidence type="ECO:0000313" key="3">
    <source>
        <dbReference type="Proteomes" id="UP000324222"/>
    </source>
</evidence>
<evidence type="ECO:0000256" key="1">
    <source>
        <dbReference type="SAM" id="MobiDB-lite"/>
    </source>
</evidence>
<accession>A0A5B7F3C1</accession>
<feature type="compositionally biased region" description="Acidic residues" evidence="1">
    <location>
        <begin position="18"/>
        <end position="27"/>
    </location>
</feature>
<evidence type="ECO:0000313" key="2">
    <source>
        <dbReference type="EMBL" id="MPC39114.1"/>
    </source>
</evidence>
<feature type="compositionally biased region" description="Basic and acidic residues" evidence="1">
    <location>
        <begin position="7"/>
        <end position="17"/>
    </location>
</feature>
<organism evidence="2 3">
    <name type="scientific">Portunus trituberculatus</name>
    <name type="common">Swimming crab</name>
    <name type="synonym">Neptunus trituberculatus</name>
    <dbReference type="NCBI Taxonomy" id="210409"/>
    <lineage>
        <taxon>Eukaryota</taxon>
        <taxon>Metazoa</taxon>
        <taxon>Ecdysozoa</taxon>
        <taxon>Arthropoda</taxon>
        <taxon>Crustacea</taxon>
        <taxon>Multicrustacea</taxon>
        <taxon>Malacostraca</taxon>
        <taxon>Eumalacostraca</taxon>
        <taxon>Eucarida</taxon>
        <taxon>Decapoda</taxon>
        <taxon>Pleocyemata</taxon>
        <taxon>Brachyura</taxon>
        <taxon>Eubrachyura</taxon>
        <taxon>Portunoidea</taxon>
        <taxon>Portunidae</taxon>
        <taxon>Portuninae</taxon>
        <taxon>Portunus</taxon>
    </lineage>
</organism>
<comment type="caution">
    <text evidence="2">The sequence shown here is derived from an EMBL/GenBank/DDBJ whole genome shotgun (WGS) entry which is preliminary data.</text>
</comment>
<dbReference type="AlphaFoldDB" id="A0A5B7F3C1"/>
<protein>
    <submittedName>
        <fullName evidence="2">Uncharacterized protein</fullName>
    </submittedName>
</protein>
<dbReference type="EMBL" id="VSRR010004261">
    <property type="protein sequence ID" value="MPC39114.1"/>
    <property type="molecule type" value="Genomic_DNA"/>
</dbReference>
<feature type="region of interest" description="Disordered" evidence="1">
    <location>
        <begin position="1"/>
        <end position="48"/>
    </location>
</feature>
<keyword evidence="3" id="KW-1185">Reference proteome</keyword>
<feature type="compositionally biased region" description="Basic and acidic residues" evidence="1">
    <location>
        <begin position="28"/>
        <end position="38"/>
    </location>
</feature>